<dbReference type="Proteomes" id="UP000485058">
    <property type="component" value="Unassembled WGS sequence"/>
</dbReference>
<sequence>MRKGVPAAARRVCWWTSSAPTTSAQHTATPVRLSLKSRLAPLRGCVQCSARQIKPVSEAKCT</sequence>
<dbReference type="EMBL" id="BLLF01005357">
    <property type="protein sequence ID" value="GFH31083.1"/>
    <property type="molecule type" value="Genomic_DNA"/>
</dbReference>
<evidence type="ECO:0000313" key="1">
    <source>
        <dbReference type="EMBL" id="GFH31083.1"/>
    </source>
</evidence>
<proteinExistence type="predicted"/>
<evidence type="ECO:0000313" key="2">
    <source>
        <dbReference type="Proteomes" id="UP000485058"/>
    </source>
</evidence>
<organism evidence="1 2">
    <name type="scientific">Haematococcus lacustris</name>
    <name type="common">Green alga</name>
    <name type="synonym">Haematococcus pluvialis</name>
    <dbReference type="NCBI Taxonomy" id="44745"/>
    <lineage>
        <taxon>Eukaryota</taxon>
        <taxon>Viridiplantae</taxon>
        <taxon>Chlorophyta</taxon>
        <taxon>core chlorophytes</taxon>
        <taxon>Chlorophyceae</taxon>
        <taxon>CS clade</taxon>
        <taxon>Chlamydomonadales</taxon>
        <taxon>Haematococcaceae</taxon>
        <taxon>Haematococcus</taxon>
    </lineage>
</organism>
<accession>A0A6A0AFL9</accession>
<dbReference type="AlphaFoldDB" id="A0A6A0AFL9"/>
<keyword evidence="2" id="KW-1185">Reference proteome</keyword>
<gene>
    <name evidence="1" type="ORF">HaLaN_30051</name>
</gene>
<name>A0A6A0AFL9_HAELA</name>
<reference evidence="1 2" key="1">
    <citation type="submission" date="2020-02" db="EMBL/GenBank/DDBJ databases">
        <title>Draft genome sequence of Haematococcus lacustris strain NIES-144.</title>
        <authorList>
            <person name="Morimoto D."/>
            <person name="Nakagawa S."/>
            <person name="Yoshida T."/>
            <person name="Sawayama S."/>
        </authorList>
    </citation>
    <scope>NUCLEOTIDE SEQUENCE [LARGE SCALE GENOMIC DNA]</scope>
    <source>
        <strain evidence="1 2">NIES-144</strain>
    </source>
</reference>
<comment type="caution">
    <text evidence="1">The sequence shown here is derived from an EMBL/GenBank/DDBJ whole genome shotgun (WGS) entry which is preliminary data.</text>
</comment>
<protein>
    <submittedName>
        <fullName evidence="1">Uncharacterized protein</fullName>
    </submittedName>
</protein>